<evidence type="ECO:0000256" key="4">
    <source>
        <dbReference type="ARBA" id="ARBA00022727"/>
    </source>
</evidence>
<protein>
    <recommendedName>
        <fullName evidence="1">ribose-phosphate diphosphokinase</fullName>
        <ecNumber evidence="1">2.7.6.1</ecNumber>
    </recommendedName>
</protein>
<dbReference type="InterPro" id="IPR005946">
    <property type="entry name" value="Rib-P_diPkinase"/>
</dbReference>
<dbReference type="SUPFAM" id="SSF53271">
    <property type="entry name" value="PRTase-like"/>
    <property type="match status" value="2"/>
</dbReference>
<keyword evidence="5" id="KW-0547">Nucleotide-binding</keyword>
<dbReference type="EC" id="2.7.6.1" evidence="1"/>
<keyword evidence="2 11" id="KW-0808">Transferase</keyword>
<organism evidence="11 12">
    <name type="scientific">Caulifigura coniformis</name>
    <dbReference type="NCBI Taxonomy" id="2527983"/>
    <lineage>
        <taxon>Bacteria</taxon>
        <taxon>Pseudomonadati</taxon>
        <taxon>Planctomycetota</taxon>
        <taxon>Planctomycetia</taxon>
        <taxon>Planctomycetales</taxon>
        <taxon>Planctomycetaceae</taxon>
        <taxon>Caulifigura</taxon>
    </lineage>
</organism>
<gene>
    <name evidence="11" type="primary">prs_1</name>
    <name evidence="11" type="ORF">Pan44_13190</name>
</gene>
<keyword evidence="4" id="KW-0545">Nucleotide biosynthesis</keyword>
<evidence type="ECO:0000256" key="7">
    <source>
        <dbReference type="ARBA" id="ARBA00022840"/>
    </source>
</evidence>
<evidence type="ECO:0000256" key="3">
    <source>
        <dbReference type="ARBA" id="ARBA00022723"/>
    </source>
</evidence>
<dbReference type="NCBIfam" id="TIGR01251">
    <property type="entry name" value="ribP_PPkin"/>
    <property type="match status" value="1"/>
</dbReference>
<dbReference type="InParanoid" id="A0A517SAZ8"/>
<dbReference type="OrthoDB" id="9777067at2"/>
<dbReference type="Proteomes" id="UP000315700">
    <property type="component" value="Chromosome"/>
</dbReference>
<dbReference type="InterPro" id="IPR000836">
    <property type="entry name" value="PRTase_dom"/>
</dbReference>
<dbReference type="InterPro" id="IPR029099">
    <property type="entry name" value="Pribosyltran_N"/>
</dbReference>
<feature type="domain" description="Ribose-phosphate pyrophosphokinase N-terminal" evidence="10">
    <location>
        <begin position="22"/>
        <end position="137"/>
    </location>
</feature>
<evidence type="ECO:0000256" key="5">
    <source>
        <dbReference type="ARBA" id="ARBA00022741"/>
    </source>
</evidence>
<dbReference type="SMART" id="SM01400">
    <property type="entry name" value="Pribosyltran_N"/>
    <property type="match status" value="1"/>
</dbReference>
<dbReference type="Pfam" id="PF13793">
    <property type="entry name" value="Pribosyltran_N"/>
    <property type="match status" value="1"/>
</dbReference>
<evidence type="ECO:0000256" key="8">
    <source>
        <dbReference type="ARBA" id="ARBA00022842"/>
    </source>
</evidence>
<accession>A0A517SAZ8</accession>
<comment type="catalytic activity">
    <reaction evidence="9">
        <text>D-ribose 5-phosphate + ATP = 5-phospho-alpha-D-ribose 1-diphosphate + AMP + H(+)</text>
        <dbReference type="Rhea" id="RHEA:15609"/>
        <dbReference type="ChEBI" id="CHEBI:15378"/>
        <dbReference type="ChEBI" id="CHEBI:30616"/>
        <dbReference type="ChEBI" id="CHEBI:58017"/>
        <dbReference type="ChEBI" id="CHEBI:78346"/>
        <dbReference type="ChEBI" id="CHEBI:456215"/>
        <dbReference type="EC" id="2.7.6.1"/>
    </reaction>
</comment>
<dbReference type="AlphaFoldDB" id="A0A517SAZ8"/>
<evidence type="ECO:0000256" key="9">
    <source>
        <dbReference type="ARBA" id="ARBA00049535"/>
    </source>
</evidence>
<keyword evidence="7" id="KW-0067">ATP-binding</keyword>
<dbReference type="Pfam" id="PF14572">
    <property type="entry name" value="Pribosyl_synth"/>
    <property type="match status" value="1"/>
</dbReference>
<sequence>MPPARPSGPRPVSFQTAHGELCLLAGSANTQLARKIAAELGVELIPCEAHYFSDGNVFVRILENVRGRDCFIIQGVHQPVNDNFVELLFWIDALRRASANHVTAVVPYFSYAKGDKKDEPRVSIRARVCADAIQGAGAERCLMMDLHSPQIQGFFHIPVDHLYARYVMCDHIKQLNIPDLVVCSPDIGFAKNASAYANYLGVPVVIGNKTRRDHSERAEVLEVIGDVQGKNVLITDDFTISGGTLIAMADVLAARGAKDIYAAVSHGALAKGVAARIAASRIKLLFMTDTIEPQQDPLPPNICIVSVAKLFAEAIRSIHDRTSVSQLFPGGPPGTPL</sequence>
<dbReference type="EMBL" id="CP036271">
    <property type="protein sequence ID" value="QDT53303.1"/>
    <property type="molecule type" value="Genomic_DNA"/>
</dbReference>
<evidence type="ECO:0000256" key="6">
    <source>
        <dbReference type="ARBA" id="ARBA00022777"/>
    </source>
</evidence>
<proteinExistence type="predicted"/>
<evidence type="ECO:0000256" key="2">
    <source>
        <dbReference type="ARBA" id="ARBA00022679"/>
    </source>
</evidence>
<dbReference type="PANTHER" id="PTHR10210:SF32">
    <property type="entry name" value="RIBOSE-PHOSPHATE PYROPHOSPHOKINASE 2"/>
    <property type="match status" value="1"/>
</dbReference>
<dbReference type="GO" id="GO:0005737">
    <property type="term" value="C:cytoplasm"/>
    <property type="evidence" value="ECO:0007669"/>
    <property type="project" value="TreeGrafter"/>
</dbReference>
<keyword evidence="12" id="KW-1185">Reference proteome</keyword>
<dbReference type="NCBIfam" id="NF002320">
    <property type="entry name" value="PRK01259.1"/>
    <property type="match status" value="1"/>
</dbReference>
<dbReference type="GO" id="GO:0006164">
    <property type="term" value="P:purine nucleotide biosynthetic process"/>
    <property type="evidence" value="ECO:0007669"/>
    <property type="project" value="TreeGrafter"/>
</dbReference>
<dbReference type="InterPro" id="IPR000842">
    <property type="entry name" value="PRib_PP_synth_CS"/>
</dbReference>
<dbReference type="Gene3D" id="3.40.50.2020">
    <property type="match status" value="2"/>
</dbReference>
<dbReference type="GO" id="GO:0009156">
    <property type="term" value="P:ribonucleoside monophosphate biosynthetic process"/>
    <property type="evidence" value="ECO:0007669"/>
    <property type="project" value="InterPro"/>
</dbReference>
<dbReference type="GO" id="GO:0000287">
    <property type="term" value="F:magnesium ion binding"/>
    <property type="evidence" value="ECO:0007669"/>
    <property type="project" value="InterPro"/>
</dbReference>
<dbReference type="GO" id="GO:0005524">
    <property type="term" value="F:ATP binding"/>
    <property type="evidence" value="ECO:0007669"/>
    <property type="project" value="UniProtKB-KW"/>
</dbReference>
<dbReference type="RefSeq" id="WP_145028407.1">
    <property type="nucleotide sequence ID" value="NZ_CP036271.1"/>
</dbReference>
<reference evidence="11 12" key="1">
    <citation type="submission" date="2019-02" db="EMBL/GenBank/DDBJ databases">
        <title>Deep-cultivation of Planctomycetes and their phenomic and genomic characterization uncovers novel biology.</title>
        <authorList>
            <person name="Wiegand S."/>
            <person name="Jogler M."/>
            <person name="Boedeker C."/>
            <person name="Pinto D."/>
            <person name="Vollmers J."/>
            <person name="Rivas-Marin E."/>
            <person name="Kohn T."/>
            <person name="Peeters S.H."/>
            <person name="Heuer A."/>
            <person name="Rast P."/>
            <person name="Oberbeckmann S."/>
            <person name="Bunk B."/>
            <person name="Jeske O."/>
            <person name="Meyerdierks A."/>
            <person name="Storesund J.E."/>
            <person name="Kallscheuer N."/>
            <person name="Luecker S."/>
            <person name="Lage O.M."/>
            <person name="Pohl T."/>
            <person name="Merkel B.J."/>
            <person name="Hornburger P."/>
            <person name="Mueller R.-W."/>
            <person name="Bruemmer F."/>
            <person name="Labrenz M."/>
            <person name="Spormann A.M."/>
            <person name="Op den Camp H."/>
            <person name="Overmann J."/>
            <person name="Amann R."/>
            <person name="Jetten M.S.M."/>
            <person name="Mascher T."/>
            <person name="Medema M.H."/>
            <person name="Devos D.P."/>
            <person name="Kaster A.-K."/>
            <person name="Ovreas L."/>
            <person name="Rohde M."/>
            <person name="Galperin M.Y."/>
            <person name="Jogler C."/>
        </authorList>
    </citation>
    <scope>NUCLEOTIDE SEQUENCE [LARGE SCALE GENOMIC DNA]</scope>
    <source>
        <strain evidence="11 12">Pan44</strain>
    </source>
</reference>
<evidence type="ECO:0000313" key="11">
    <source>
        <dbReference type="EMBL" id="QDT53303.1"/>
    </source>
</evidence>
<dbReference type="CDD" id="cd06223">
    <property type="entry name" value="PRTases_typeI"/>
    <property type="match status" value="1"/>
</dbReference>
<evidence type="ECO:0000259" key="10">
    <source>
        <dbReference type="Pfam" id="PF13793"/>
    </source>
</evidence>
<dbReference type="FunFam" id="3.40.50.2020:FF:000007">
    <property type="entry name" value="Ribose-phosphate pyrophosphokinase"/>
    <property type="match status" value="1"/>
</dbReference>
<dbReference type="GO" id="GO:0006015">
    <property type="term" value="P:5-phosphoribose 1-diphosphate biosynthetic process"/>
    <property type="evidence" value="ECO:0007669"/>
    <property type="project" value="TreeGrafter"/>
</dbReference>
<name>A0A517SAZ8_9PLAN</name>
<dbReference type="PANTHER" id="PTHR10210">
    <property type="entry name" value="RIBOSE-PHOSPHATE DIPHOSPHOKINASE FAMILY MEMBER"/>
    <property type="match status" value="1"/>
</dbReference>
<dbReference type="PROSITE" id="PS00114">
    <property type="entry name" value="PRPP_SYNTHASE"/>
    <property type="match status" value="1"/>
</dbReference>
<evidence type="ECO:0000256" key="1">
    <source>
        <dbReference type="ARBA" id="ARBA00013247"/>
    </source>
</evidence>
<dbReference type="GO" id="GO:0004749">
    <property type="term" value="F:ribose phosphate diphosphokinase activity"/>
    <property type="evidence" value="ECO:0007669"/>
    <property type="project" value="UniProtKB-EC"/>
</dbReference>
<keyword evidence="3" id="KW-0479">Metal-binding</keyword>
<evidence type="ECO:0000313" key="12">
    <source>
        <dbReference type="Proteomes" id="UP000315700"/>
    </source>
</evidence>
<dbReference type="GO" id="GO:0016301">
    <property type="term" value="F:kinase activity"/>
    <property type="evidence" value="ECO:0007669"/>
    <property type="project" value="UniProtKB-KW"/>
</dbReference>
<keyword evidence="6 11" id="KW-0418">Kinase</keyword>
<dbReference type="InterPro" id="IPR029057">
    <property type="entry name" value="PRTase-like"/>
</dbReference>
<keyword evidence="8" id="KW-0460">Magnesium</keyword>
<dbReference type="GO" id="GO:0002189">
    <property type="term" value="C:ribose phosphate diphosphokinase complex"/>
    <property type="evidence" value="ECO:0007669"/>
    <property type="project" value="TreeGrafter"/>
</dbReference>
<dbReference type="KEGG" id="ccos:Pan44_13190"/>